<dbReference type="EMBL" id="CAJVCH010159890">
    <property type="protein sequence ID" value="CAG7728202.1"/>
    <property type="molecule type" value="Genomic_DNA"/>
</dbReference>
<comment type="caution">
    <text evidence="2">The sequence shown here is derived from an EMBL/GenBank/DDBJ whole genome shotgun (WGS) entry which is preliminary data.</text>
</comment>
<dbReference type="Proteomes" id="UP000708208">
    <property type="component" value="Unassembled WGS sequence"/>
</dbReference>
<evidence type="ECO:0000256" key="1">
    <source>
        <dbReference type="SAM" id="MobiDB-lite"/>
    </source>
</evidence>
<dbReference type="AlphaFoldDB" id="A0A8J2JX46"/>
<protein>
    <submittedName>
        <fullName evidence="2">Uncharacterized protein</fullName>
    </submittedName>
</protein>
<organism evidence="2 3">
    <name type="scientific">Allacma fusca</name>
    <dbReference type="NCBI Taxonomy" id="39272"/>
    <lineage>
        <taxon>Eukaryota</taxon>
        <taxon>Metazoa</taxon>
        <taxon>Ecdysozoa</taxon>
        <taxon>Arthropoda</taxon>
        <taxon>Hexapoda</taxon>
        <taxon>Collembola</taxon>
        <taxon>Symphypleona</taxon>
        <taxon>Sminthuridae</taxon>
        <taxon>Allacma</taxon>
    </lineage>
</organism>
<evidence type="ECO:0000313" key="2">
    <source>
        <dbReference type="EMBL" id="CAG7728202.1"/>
    </source>
</evidence>
<keyword evidence="3" id="KW-1185">Reference proteome</keyword>
<gene>
    <name evidence="2" type="ORF">AFUS01_LOCUS17002</name>
</gene>
<proteinExistence type="predicted"/>
<feature type="non-terminal residue" evidence="2">
    <location>
        <position position="25"/>
    </location>
</feature>
<feature type="region of interest" description="Disordered" evidence="1">
    <location>
        <begin position="1"/>
        <end position="25"/>
    </location>
</feature>
<sequence length="25" mass="2698">FAYNVSNNAKPDKGMGRKGEDATRA</sequence>
<reference evidence="2" key="1">
    <citation type="submission" date="2021-06" db="EMBL/GenBank/DDBJ databases">
        <authorList>
            <person name="Hodson N. C."/>
            <person name="Mongue J. A."/>
            <person name="Jaron S. K."/>
        </authorList>
    </citation>
    <scope>NUCLEOTIDE SEQUENCE</scope>
</reference>
<accession>A0A8J2JX46</accession>
<evidence type="ECO:0000313" key="3">
    <source>
        <dbReference type="Proteomes" id="UP000708208"/>
    </source>
</evidence>
<name>A0A8J2JX46_9HEXA</name>
<feature type="compositionally biased region" description="Basic and acidic residues" evidence="1">
    <location>
        <begin position="10"/>
        <end position="25"/>
    </location>
</feature>